<evidence type="ECO:0000256" key="1">
    <source>
        <dbReference type="ARBA" id="ARBA00012770"/>
    </source>
</evidence>
<keyword evidence="5 7" id="KW-0949">S-adenosyl-L-methionine</keyword>
<dbReference type="EMBL" id="CP090893">
    <property type="protein sequence ID" value="ULT98477.1"/>
    <property type="molecule type" value="Genomic_DNA"/>
</dbReference>
<dbReference type="Proteomes" id="UP000827892">
    <property type="component" value="Chromosome III"/>
</dbReference>
<feature type="active site" description="Proton acceptor" evidence="7">
    <location>
        <position position="253"/>
    </location>
</feature>
<feature type="binding site" evidence="7">
    <location>
        <position position="213"/>
    </location>
    <ligand>
        <name>S-adenosyl-L-methionine</name>
        <dbReference type="ChEBI" id="CHEBI:59789"/>
    </ligand>
</feature>
<feature type="binding site" evidence="7">
    <location>
        <position position="127"/>
    </location>
    <ligand>
        <name>S-adenosyl-L-methionine</name>
        <dbReference type="ChEBI" id="CHEBI:59789"/>
    </ligand>
</feature>
<evidence type="ECO:0000256" key="2">
    <source>
        <dbReference type="ARBA" id="ARBA00021134"/>
    </source>
</evidence>
<evidence type="ECO:0000313" key="9">
    <source>
        <dbReference type="EMBL" id="ULT98477.1"/>
    </source>
</evidence>
<evidence type="ECO:0000259" key="8">
    <source>
        <dbReference type="PROSITE" id="PS51614"/>
    </source>
</evidence>
<dbReference type="InterPro" id="IPR029063">
    <property type="entry name" value="SAM-dependent_MTases_sf"/>
</dbReference>
<dbReference type="GO" id="GO:0006370">
    <property type="term" value="P:7-methylguanosine mRNA capping"/>
    <property type="evidence" value="ECO:0007669"/>
    <property type="project" value="UniProtKB-ARBA"/>
</dbReference>
<gene>
    <name evidence="9" type="ORF">L3Y34_000090</name>
</gene>
<evidence type="ECO:0000256" key="3">
    <source>
        <dbReference type="ARBA" id="ARBA00022603"/>
    </source>
</evidence>
<dbReference type="EC" id="2.1.1.296" evidence="1"/>
<dbReference type="GO" id="GO:0032259">
    <property type="term" value="P:methylation"/>
    <property type="evidence" value="ECO:0007669"/>
    <property type="project" value="UniProtKB-KW"/>
</dbReference>
<dbReference type="GO" id="GO:0004483">
    <property type="term" value="F:methyltransferase cap1 activity"/>
    <property type="evidence" value="ECO:0007669"/>
    <property type="project" value="UniProtKB-ARBA"/>
</dbReference>
<dbReference type="PROSITE" id="PS51614">
    <property type="entry name" value="SAM_MT_ADRIFT"/>
    <property type="match status" value="1"/>
</dbReference>
<evidence type="ECO:0000256" key="7">
    <source>
        <dbReference type="PROSITE-ProRule" id="PRU00946"/>
    </source>
</evidence>
<evidence type="ECO:0000256" key="5">
    <source>
        <dbReference type="ARBA" id="ARBA00022691"/>
    </source>
</evidence>
<evidence type="ECO:0000313" key="10">
    <source>
        <dbReference type="Proteomes" id="UP000827892"/>
    </source>
</evidence>
<dbReference type="SUPFAM" id="SSF53335">
    <property type="entry name" value="S-adenosyl-L-methionine-dependent methyltransferases"/>
    <property type="match status" value="1"/>
</dbReference>
<dbReference type="AlphaFoldDB" id="A0AAE9D8B9"/>
<keyword evidence="3 7" id="KW-0489">Methyltransferase</keyword>
<name>A0AAE9D8B9_CAEBR</name>
<dbReference type="InterPro" id="IPR050851">
    <property type="entry name" value="mRNA_Cap_2O-Ribose_MeTrfase"/>
</dbReference>
<sequence length="590" mass="68358">MSENTKLDANPIEFMSNQEMDNYYNNHVFTFLDHQKMDSKLDTFEFQNHSKRLEEVALKIRSINNSKSYDEHTDLMHDYWRCPNILRNHFICKNKAFLKMLEILESGFLNHLPWDNLNSFHLCEGPGYFLDAIYVHRLRTTSQHSEWHWGANTLNPYFENRSCFEKLIDDSHIRGHERNWYFGPSDDGDVAKLTEDYLIEKGLKGTFDLVTADGSTNTQGKEGQIEEIVGPLIRAEVNAALLLLKPGGSLILKTYRFCEKQIQDVMFLLADNFSEIRVVKPMASRPGSSERYLICNGFGGHLPLPMDLLVLCDEFFIIRQVSRMDLHVKTFENEHGNQKLSWKNRKRFMEQMKSYVFEEKIPKNLKKMFPSGTSPWLSLYGHDLIRRNTLENQTFAIQNYINSANLFPKDNFDPEWIMDQILGQSKMLVTSDIKLESKDSLFIEPIALQALLSNQNSSADLFEGFSTVDSLKNSVPSTIAHILFALLKEENLELTNLPTNGFWLSRISASMFVLLKLVFQNMESGEGWLKWQGRISNNRIHDLLSRLLLELSLLPDGTSIRCFVPIDVLDLFHQHICFQNVMILHSMKCL</sequence>
<dbReference type="PANTHER" id="PTHR16121">
    <property type="entry name" value="CAP-SPECIFIC MRNA (NUCLEOSIDE-2'-O-)-METHYLTRANSFERASE 1-RELATED"/>
    <property type="match status" value="1"/>
</dbReference>
<protein>
    <recommendedName>
        <fullName evidence="2">Cap-specific mRNA (nucleoside-2'-O-)-methyltransferase 2</fullName>
        <ecNumber evidence="1">2.1.1.296</ecNumber>
    </recommendedName>
</protein>
<accession>A0AAE9D8B9</accession>
<keyword evidence="4 7" id="KW-0808">Transferase</keyword>
<dbReference type="PANTHER" id="PTHR16121:SF2">
    <property type="entry name" value="CAP-SPECIFIC MRNA (NUCLEOSIDE-2'-O-)-METHYLTRANSFERASE 2"/>
    <property type="match status" value="1"/>
</dbReference>
<proteinExistence type="predicted"/>
<dbReference type="Gene3D" id="3.40.50.12760">
    <property type="match status" value="1"/>
</dbReference>
<dbReference type="GO" id="GO:0120550">
    <property type="term" value="F:methyltransferase cap2 activity"/>
    <property type="evidence" value="ECO:0007669"/>
    <property type="project" value="UniProtKB-EC"/>
</dbReference>
<dbReference type="InterPro" id="IPR025807">
    <property type="entry name" value="Adrift-typ_MeTrfase"/>
</dbReference>
<dbReference type="GO" id="GO:0005634">
    <property type="term" value="C:nucleus"/>
    <property type="evidence" value="ECO:0007669"/>
    <property type="project" value="UniProtKB-ARBA"/>
</dbReference>
<reference evidence="9 10" key="1">
    <citation type="submission" date="2022-05" db="EMBL/GenBank/DDBJ databases">
        <title>Chromosome-level reference genomes for two strains of Caenorhabditis briggsae: an improved platform for comparative genomics.</title>
        <authorList>
            <person name="Stevens L."/>
            <person name="Andersen E.C."/>
        </authorList>
    </citation>
    <scope>NUCLEOTIDE SEQUENCE [LARGE SCALE GENOMIC DNA]</scope>
    <source>
        <strain evidence="9">QX1410_ONT</strain>
        <tissue evidence="9">Whole-organism</tissue>
    </source>
</reference>
<evidence type="ECO:0000256" key="6">
    <source>
        <dbReference type="ARBA" id="ARBA00049477"/>
    </source>
</evidence>
<feature type="domain" description="Adrift-type SAM-dependent 2'-O-MTase" evidence="8">
    <location>
        <begin position="91"/>
        <end position="300"/>
    </location>
</feature>
<dbReference type="InterPro" id="IPR002877">
    <property type="entry name" value="RNA_MeTrfase_FtsJ_dom"/>
</dbReference>
<comment type="catalytic activity">
    <reaction evidence="6">
        <text>a 5'-end (N(7)-methyl 5'-triphosphoguanosine)-(2'-O-methyl-ribonucleoside)-(ribonucleotide) in mRNA + S-adenosyl-L-methionine = a 5'-end (N(7)-methyl 5'-triphosphoguanosine)-(2'-O-methyl-ribonucleoside)-(2'-O-methyl-ribonucleotide) in mRNA + S-adenosyl-L-homocysteine + H(+)</text>
        <dbReference type="Rhea" id="RHEA:67024"/>
        <dbReference type="Rhea" id="RHEA-COMP:17169"/>
        <dbReference type="Rhea" id="RHEA-COMP:17170"/>
        <dbReference type="ChEBI" id="CHEBI:15378"/>
        <dbReference type="ChEBI" id="CHEBI:57856"/>
        <dbReference type="ChEBI" id="CHEBI:59789"/>
        <dbReference type="ChEBI" id="CHEBI:167612"/>
        <dbReference type="ChEBI" id="CHEBI:167614"/>
        <dbReference type="EC" id="2.1.1.296"/>
    </reaction>
</comment>
<feature type="binding site" evidence="7">
    <location>
        <position position="147"/>
    </location>
    <ligand>
        <name>S-adenosyl-L-methionine</name>
        <dbReference type="ChEBI" id="CHEBI:59789"/>
    </ligand>
</feature>
<evidence type="ECO:0000256" key="4">
    <source>
        <dbReference type="ARBA" id="ARBA00022679"/>
    </source>
</evidence>
<organism evidence="9 10">
    <name type="scientific">Caenorhabditis briggsae</name>
    <dbReference type="NCBI Taxonomy" id="6238"/>
    <lineage>
        <taxon>Eukaryota</taxon>
        <taxon>Metazoa</taxon>
        <taxon>Ecdysozoa</taxon>
        <taxon>Nematoda</taxon>
        <taxon>Chromadorea</taxon>
        <taxon>Rhabditida</taxon>
        <taxon>Rhabditina</taxon>
        <taxon>Rhabditomorpha</taxon>
        <taxon>Rhabditoidea</taxon>
        <taxon>Rhabditidae</taxon>
        <taxon>Peloderinae</taxon>
        <taxon>Caenorhabditis</taxon>
    </lineage>
</organism>
<dbReference type="Pfam" id="PF01728">
    <property type="entry name" value="FtsJ"/>
    <property type="match status" value="1"/>
</dbReference>